<feature type="signal peptide" evidence="1">
    <location>
        <begin position="1"/>
        <end position="24"/>
    </location>
</feature>
<feature type="chain" id="PRO_5039009334" description="Big-1 domain-containing protein" evidence="1">
    <location>
        <begin position="25"/>
        <end position="1149"/>
    </location>
</feature>
<accession>A0A9E6ZI39</accession>
<evidence type="ECO:0000256" key="1">
    <source>
        <dbReference type="SAM" id="SignalP"/>
    </source>
</evidence>
<evidence type="ECO:0000313" key="2">
    <source>
        <dbReference type="EMBL" id="UNO49533.1"/>
    </source>
</evidence>
<dbReference type="AlphaFoldDB" id="A0A9E6ZI39"/>
<evidence type="ECO:0008006" key="4">
    <source>
        <dbReference type="Google" id="ProtNLM"/>
    </source>
</evidence>
<protein>
    <recommendedName>
        <fullName evidence="4">Big-1 domain-containing protein</fullName>
    </recommendedName>
</protein>
<dbReference type="EMBL" id="CP080467">
    <property type="protein sequence ID" value="UNO49533.1"/>
    <property type="molecule type" value="Genomic_DNA"/>
</dbReference>
<proteinExistence type="predicted"/>
<dbReference type="Proteomes" id="UP000829401">
    <property type="component" value="Chromosome"/>
</dbReference>
<organism evidence="2 3">
    <name type="scientific">Alicyclobacillus acidoterrestris (strain ATCC 49025 / DSM 3922 / CIP 106132 / NCIMB 13137 / GD3B)</name>
    <dbReference type="NCBI Taxonomy" id="1356854"/>
    <lineage>
        <taxon>Bacteria</taxon>
        <taxon>Bacillati</taxon>
        <taxon>Bacillota</taxon>
        <taxon>Bacilli</taxon>
        <taxon>Bacillales</taxon>
        <taxon>Alicyclobacillaceae</taxon>
        <taxon>Alicyclobacillus</taxon>
    </lineage>
</organism>
<evidence type="ECO:0000313" key="3">
    <source>
        <dbReference type="Proteomes" id="UP000829401"/>
    </source>
</evidence>
<dbReference type="KEGG" id="aaco:K1I37_02990"/>
<keyword evidence="1" id="KW-0732">Signal</keyword>
<gene>
    <name evidence="2" type="ORF">K1I37_02990</name>
</gene>
<sequence length="1149" mass="114441">MKRSLTGIAAAAVVLGAMSPMAFAATSKATGLTKASQLPIVVNGKVLSNPYEMTGKDSGNTTGFFPIYYFNQALAKIGFTATWDGTTHTWAITAPGVTPTVGTVGTGNTTVTVNGTVVRKFNTQVAKDPAGGAKAQATTYLPIYYVQSVLSALGVQGSFSGQTGLSISGGSTTVSAGLSTLAVSGATSGTGAINSPAVSLNDAAVTLSTTLTDASGNALGNTAVTFNISNYGNYPSDLPTVKDANGNVLSVTKQSNAAQYTTYTNASGVASISITTPGGTTDAYEVVATAPYGSSTGGTVSSQPAYVQFVANNEAGLSPYAGSGNPFKASIGNAVPITVTLPPTADGQAQANALVTLTVTNADGSTTHAQFVNSAGQAVGTSIQVATNSSGIAQANLIDANGETVEVTASGLPTNVNTPDPTYISFAQGGIPAKISNISVSSNTPNIGDNVVVSGQLQDASGNPVANGQILVTSPNGDSNDFAYVSGSTTTDFPLIAQGSVTVGTPATSAYGDLVTADANGNFSFTVTDPRVETEDFYIYPVANGEVQSATPLNTSSTDDYQLAFQASSNLKYLSIGANDNYVASNSDTSMTGLTATANAGGITGGGLGADPMNGSNPQITDIYVEPQNAAGHHTGGALVNQSFTYSLTADNGGEIYSINGQALSSPAGGVTLQYTPGKGFTVNGVAFPSLSGAKYASDFEVGVINSNTGTTNFTVSSGSVKSTASITFNGGSPNYVDTFTPAAASINGGGQQKVTFTVEDANGNPVPDTATDIYTDGSASDKLWLTQVNGITLTGNLNLQTSGSTSASWSTVNTPIPLGTDVVNYSVSDSGVASWSGKAGDPIEVYSDDSGNVSLTLQAGGLSYPTQYEGSTDGNPSTPVPAATTGGQVGFWSDTNGDLSTTVPLYIGVSAPTGIANASSFSEEATLTWAGGNSTGTTPTSNAVGVGTTFAAGTKGVAGTPDTAYLVYTAGSAGDTVTVGGETFTYGKQFTSVQTLVSSINSQSAAGFLDGITAKVDSANNSVIDLTGPAGSLTGANVPTTNNSADISYHAGNAGSAGTQGTATLTVTSTAITGGNLVVTVNGIDVTVPNITTTDSVSDIANAIVAAVNGDAATGVTESIDTTDASGATVLFTQNTASDTQISVSVQG</sequence>
<name>A0A9E6ZI39_ALIAG</name>
<keyword evidence="3" id="KW-1185">Reference proteome</keyword>
<reference evidence="3" key="1">
    <citation type="journal article" date="2022" name="G3 (Bethesda)">
        <title>Unveiling the complete genome sequence of Alicyclobacillus acidoterrestris DSM 3922T, a taint-producing strain.</title>
        <authorList>
            <person name="Leonardo I.C."/>
            <person name="Barreto Crespo M.T."/>
            <person name="Gaspar F.B."/>
        </authorList>
    </citation>
    <scope>NUCLEOTIDE SEQUENCE [LARGE SCALE GENOMIC DNA]</scope>
    <source>
        <strain evidence="3">DSM 3922</strain>
    </source>
</reference>